<reference evidence="4 6" key="1">
    <citation type="submission" date="2016-07" db="EMBL/GenBank/DDBJ databases">
        <authorList>
            <person name="Jeong J.-J."/>
            <person name="Kim D.W."/>
            <person name="Sang M.K."/>
            <person name="Choi I.-G."/>
            <person name="Kim K.D."/>
        </authorList>
    </citation>
    <scope>NUCLEOTIDE SEQUENCE [LARGE SCALE GENOMIC DNA]</scope>
    <source>
        <strain evidence="4 6">C-26</strain>
    </source>
</reference>
<feature type="chain" id="PRO_5009926799" evidence="2">
    <location>
        <begin position="20"/>
        <end position="389"/>
    </location>
</feature>
<feature type="signal peptide" evidence="2">
    <location>
        <begin position="1"/>
        <end position="19"/>
    </location>
</feature>
<dbReference type="RefSeq" id="WP_066693870.1">
    <property type="nucleotide sequence ID" value="NZ_FRBM01000013.1"/>
</dbReference>
<dbReference type="EMBL" id="FRBM01000013">
    <property type="protein sequence ID" value="SHM35907.1"/>
    <property type="molecule type" value="Genomic_DNA"/>
</dbReference>
<dbReference type="PANTHER" id="PTHR40274:SF3">
    <property type="entry name" value="VIRGINIAMYCIN B LYASE"/>
    <property type="match status" value="1"/>
</dbReference>
<protein>
    <submittedName>
        <fullName evidence="5">Por secretion system C-terminal sorting domain-containing protein</fullName>
    </submittedName>
    <submittedName>
        <fullName evidence="4">Secretion protein</fullName>
    </submittedName>
</protein>
<reference evidence="5 7" key="2">
    <citation type="submission" date="2016-11" db="EMBL/GenBank/DDBJ databases">
        <authorList>
            <person name="Jaros S."/>
            <person name="Januszkiewicz K."/>
            <person name="Wedrychowicz H."/>
        </authorList>
    </citation>
    <scope>NUCLEOTIDE SEQUENCE [LARGE SCALE GENOMIC DNA]</scope>
    <source>
        <strain evidence="5 7">DSM 27621</strain>
    </source>
</reference>
<organism evidence="5 7">
    <name type="scientific">Chryseobacterium contaminans</name>
    <dbReference type="NCBI Taxonomy" id="1423959"/>
    <lineage>
        <taxon>Bacteria</taxon>
        <taxon>Pseudomonadati</taxon>
        <taxon>Bacteroidota</taxon>
        <taxon>Flavobacteriia</taxon>
        <taxon>Flavobacteriales</taxon>
        <taxon>Weeksellaceae</taxon>
        <taxon>Chryseobacterium group</taxon>
        <taxon>Chryseobacterium</taxon>
    </lineage>
</organism>
<dbReference type="PANTHER" id="PTHR40274">
    <property type="entry name" value="VIRGINIAMYCIN B LYASE"/>
    <property type="match status" value="1"/>
</dbReference>
<proteinExistence type="predicted"/>
<sequence>MKKHLFPLFLLLLGGNTYAQQDFYAIAGKDTQAINFSDFRAIDAMNGTSGEKVFTADSSAKVISQIRRGLVSEDKNSFNNSQAVTMAALAYDSSNNNLIYMPMFSSNIYVLNPQTKEITLVENNIVRVTSCDINSHITRMTVGFDGNIYAVNNSGTQLIQISKKGGQYAVNDLGIIKDDATNGKNSFTTIETGFGGDMVADTDNNFYIFAASGNVFKVSPKELKAKFVGKIAGIPDNYSVNGSAVNAKGKVVIASAKGAPLYEVDLTTLQAKMLPGEQNLHIYDLASKYFVNDRVSVNNTLLTNLDIYPTRVNEQFVNVHVNDKHVKGNIKLNVFDMSGKNVMTEGLSVKDGSLDQKVYLKGLINGAYIVNIADESGKVILNKKILITE</sequence>
<dbReference type="Proteomes" id="UP000093508">
    <property type="component" value="Unassembled WGS sequence"/>
</dbReference>
<feature type="domain" description="Secretion system C-terminal sorting" evidence="3">
    <location>
        <begin position="307"/>
        <end position="386"/>
    </location>
</feature>
<dbReference type="Pfam" id="PF18962">
    <property type="entry name" value="Por_Secre_tail"/>
    <property type="match status" value="1"/>
</dbReference>
<dbReference type="SUPFAM" id="SSF101898">
    <property type="entry name" value="NHL repeat"/>
    <property type="match status" value="1"/>
</dbReference>
<dbReference type="AlphaFoldDB" id="A0A1M7I652"/>
<dbReference type="NCBIfam" id="TIGR04183">
    <property type="entry name" value="Por_Secre_tail"/>
    <property type="match status" value="1"/>
</dbReference>
<keyword evidence="1 2" id="KW-0732">Signal</keyword>
<evidence type="ECO:0000313" key="6">
    <source>
        <dbReference type="Proteomes" id="UP000093508"/>
    </source>
</evidence>
<evidence type="ECO:0000259" key="3">
    <source>
        <dbReference type="Pfam" id="PF18962"/>
    </source>
</evidence>
<keyword evidence="6" id="KW-1185">Reference proteome</keyword>
<evidence type="ECO:0000256" key="1">
    <source>
        <dbReference type="ARBA" id="ARBA00022729"/>
    </source>
</evidence>
<dbReference type="OrthoDB" id="621743at2"/>
<dbReference type="InterPro" id="IPR051344">
    <property type="entry name" value="Vgb"/>
</dbReference>
<gene>
    <name evidence="4" type="ORF">BBH99_19190</name>
    <name evidence="5" type="ORF">SAMN05444407_113118</name>
</gene>
<evidence type="ECO:0000313" key="7">
    <source>
        <dbReference type="Proteomes" id="UP000184069"/>
    </source>
</evidence>
<accession>A0A1M7I652</accession>
<dbReference type="InterPro" id="IPR026444">
    <property type="entry name" value="Secre_tail"/>
</dbReference>
<evidence type="ECO:0000256" key="2">
    <source>
        <dbReference type="SAM" id="SignalP"/>
    </source>
</evidence>
<evidence type="ECO:0000313" key="4">
    <source>
        <dbReference type="EMBL" id="OCA79344.1"/>
    </source>
</evidence>
<dbReference type="Proteomes" id="UP000184069">
    <property type="component" value="Unassembled WGS sequence"/>
</dbReference>
<dbReference type="EMBL" id="MAYF01000091">
    <property type="protein sequence ID" value="OCA79344.1"/>
    <property type="molecule type" value="Genomic_DNA"/>
</dbReference>
<name>A0A1M7I652_9FLAO</name>
<evidence type="ECO:0000313" key="5">
    <source>
        <dbReference type="EMBL" id="SHM35907.1"/>
    </source>
</evidence>